<accession>A0A4Q7NMH4</accession>
<proteinExistence type="predicted"/>
<keyword evidence="3" id="KW-1185">Reference proteome</keyword>
<comment type="caution">
    <text evidence="2">The sequence shown here is derived from an EMBL/GenBank/DDBJ whole genome shotgun (WGS) entry which is preliminary data.</text>
</comment>
<dbReference type="InterPro" id="IPR000073">
    <property type="entry name" value="AB_hydrolase_1"/>
</dbReference>
<dbReference type="InterPro" id="IPR050266">
    <property type="entry name" value="AB_hydrolase_sf"/>
</dbReference>
<dbReference type="Pfam" id="PF12697">
    <property type="entry name" value="Abhydrolase_6"/>
    <property type="match status" value="1"/>
</dbReference>
<reference evidence="2 3" key="1">
    <citation type="submission" date="2019-02" db="EMBL/GenBank/DDBJ databases">
        <title>Genomic Encyclopedia of Type Strains, Phase IV (KMG-IV): sequencing the most valuable type-strain genomes for metagenomic binning, comparative biology and taxonomic classification.</title>
        <authorList>
            <person name="Goeker M."/>
        </authorList>
    </citation>
    <scope>NUCLEOTIDE SEQUENCE [LARGE SCALE GENOMIC DNA]</scope>
    <source>
        <strain evidence="2 3">K24</strain>
    </source>
</reference>
<name>A0A4Q7NMH4_9BURK</name>
<dbReference type="InterPro" id="IPR029058">
    <property type="entry name" value="AB_hydrolase_fold"/>
</dbReference>
<organism evidence="2 3">
    <name type="scientific">Pigmentiphaga kullae</name>
    <dbReference type="NCBI Taxonomy" id="151784"/>
    <lineage>
        <taxon>Bacteria</taxon>
        <taxon>Pseudomonadati</taxon>
        <taxon>Pseudomonadota</taxon>
        <taxon>Betaproteobacteria</taxon>
        <taxon>Burkholderiales</taxon>
        <taxon>Alcaligenaceae</taxon>
        <taxon>Pigmentiphaga</taxon>
    </lineage>
</organism>
<dbReference type="PANTHER" id="PTHR43798:SF33">
    <property type="entry name" value="HYDROLASE, PUTATIVE (AFU_ORTHOLOGUE AFUA_2G14860)-RELATED"/>
    <property type="match status" value="1"/>
</dbReference>
<protein>
    <submittedName>
        <fullName evidence="2">2-hydroxymuconate-semialdehyde hydrolase</fullName>
    </submittedName>
</protein>
<dbReference type="EMBL" id="SGXC01000001">
    <property type="protein sequence ID" value="RZS86391.1"/>
    <property type="molecule type" value="Genomic_DNA"/>
</dbReference>
<evidence type="ECO:0000313" key="3">
    <source>
        <dbReference type="Proteomes" id="UP000292445"/>
    </source>
</evidence>
<sequence length="277" mass="30156">MNSCLREGGFELDGIPVRYVEGGVGLPLLLLHGSGAGASSHGNWQRVLPRLAERHHVHAMDLIGFGRSGAKPAGPHFDYALWLRQCREMIARMPGERIGVIGHSLSGTLALRLAAREPRVARVLTTATMGASFAANPATQTAWSFPGDREALKRASRLLVHDPALIDEAYLDGRERILREGDHGRRFEQMFAGDKQRFIDDVALTADELAAIGCEVLMLHGRDDRGFPADALTLPMSRSIARADVHLLSRCGHSVAFEWPEKFLALAVPFFAGGAHG</sequence>
<evidence type="ECO:0000259" key="1">
    <source>
        <dbReference type="Pfam" id="PF12697"/>
    </source>
</evidence>
<dbReference type="AlphaFoldDB" id="A0A4Q7NMH4"/>
<dbReference type="Gene3D" id="3.40.50.1820">
    <property type="entry name" value="alpha/beta hydrolase"/>
    <property type="match status" value="1"/>
</dbReference>
<keyword evidence="2" id="KW-0378">Hydrolase</keyword>
<dbReference type="SUPFAM" id="SSF53474">
    <property type="entry name" value="alpha/beta-Hydrolases"/>
    <property type="match status" value="1"/>
</dbReference>
<dbReference type="GO" id="GO:0016787">
    <property type="term" value="F:hydrolase activity"/>
    <property type="evidence" value="ECO:0007669"/>
    <property type="project" value="UniProtKB-KW"/>
</dbReference>
<dbReference type="PANTHER" id="PTHR43798">
    <property type="entry name" value="MONOACYLGLYCEROL LIPASE"/>
    <property type="match status" value="1"/>
</dbReference>
<dbReference type="OrthoDB" id="9780765at2"/>
<gene>
    <name evidence="2" type="ORF">EV675_2431</name>
</gene>
<dbReference type="Proteomes" id="UP000292445">
    <property type="component" value="Unassembled WGS sequence"/>
</dbReference>
<dbReference type="PRINTS" id="PR00111">
    <property type="entry name" value="ABHYDROLASE"/>
</dbReference>
<evidence type="ECO:0000313" key="2">
    <source>
        <dbReference type="EMBL" id="RZS86391.1"/>
    </source>
</evidence>
<dbReference type="GO" id="GO:0016020">
    <property type="term" value="C:membrane"/>
    <property type="evidence" value="ECO:0007669"/>
    <property type="project" value="TreeGrafter"/>
</dbReference>
<dbReference type="RefSeq" id="WP_130357489.1">
    <property type="nucleotide sequence ID" value="NZ_SGXC01000001.1"/>
</dbReference>
<feature type="domain" description="AB hydrolase-1" evidence="1">
    <location>
        <begin position="28"/>
        <end position="264"/>
    </location>
</feature>